<sequence length="52" mass="5804">MVTKIIIPELCKQADIKQGDVITHVNNKTISKRVDLIGEYLSASNPNRLILV</sequence>
<dbReference type="InterPro" id="IPR036034">
    <property type="entry name" value="PDZ_sf"/>
</dbReference>
<organism evidence="1 2">
    <name type="scientific">Chryseobacterium hagamense</name>
    <dbReference type="NCBI Taxonomy" id="395935"/>
    <lineage>
        <taxon>Bacteria</taxon>
        <taxon>Pseudomonadati</taxon>
        <taxon>Bacteroidota</taxon>
        <taxon>Flavobacteriia</taxon>
        <taxon>Flavobacteriales</taxon>
        <taxon>Weeksellaceae</taxon>
        <taxon>Chryseobacterium group</taxon>
        <taxon>Chryseobacterium</taxon>
    </lineage>
</organism>
<dbReference type="SUPFAM" id="SSF50156">
    <property type="entry name" value="PDZ domain-like"/>
    <property type="match status" value="1"/>
</dbReference>
<reference evidence="1 2" key="1">
    <citation type="submission" date="2019-07" db="EMBL/GenBank/DDBJ databases">
        <title>Whole genome shotgun sequence of Chryseobacterium hagamense NBRC 105253.</title>
        <authorList>
            <person name="Hosoyama A."/>
            <person name="Uohara A."/>
            <person name="Ohji S."/>
            <person name="Ichikawa N."/>
        </authorList>
    </citation>
    <scope>NUCLEOTIDE SEQUENCE [LARGE SCALE GENOMIC DNA]</scope>
    <source>
        <strain evidence="1 2">NBRC 105253</strain>
    </source>
</reference>
<dbReference type="Proteomes" id="UP000321863">
    <property type="component" value="Unassembled WGS sequence"/>
</dbReference>
<dbReference type="EMBL" id="BJYJ01000007">
    <property type="protein sequence ID" value="GEN76063.1"/>
    <property type="molecule type" value="Genomic_DNA"/>
</dbReference>
<evidence type="ECO:0000313" key="2">
    <source>
        <dbReference type="Proteomes" id="UP000321863"/>
    </source>
</evidence>
<dbReference type="AlphaFoldDB" id="A0A511YLJ0"/>
<proteinExistence type="predicted"/>
<name>A0A511YLJ0_9FLAO</name>
<protein>
    <recommendedName>
        <fullName evidence="3">PDZ domain-containing protein</fullName>
    </recommendedName>
</protein>
<evidence type="ECO:0000313" key="1">
    <source>
        <dbReference type="EMBL" id="GEN76063.1"/>
    </source>
</evidence>
<comment type="caution">
    <text evidence="1">The sequence shown here is derived from an EMBL/GenBank/DDBJ whole genome shotgun (WGS) entry which is preliminary data.</text>
</comment>
<gene>
    <name evidence="1" type="ORF">CHA01nite_18030</name>
</gene>
<dbReference type="Gene3D" id="2.30.42.10">
    <property type="match status" value="1"/>
</dbReference>
<keyword evidence="2" id="KW-1185">Reference proteome</keyword>
<accession>A0A511YLJ0</accession>
<evidence type="ECO:0008006" key="3">
    <source>
        <dbReference type="Google" id="ProtNLM"/>
    </source>
</evidence>